<organism evidence="2 3">
    <name type="scientific">Woeseia oceani</name>
    <dbReference type="NCBI Taxonomy" id="1548547"/>
    <lineage>
        <taxon>Bacteria</taxon>
        <taxon>Pseudomonadati</taxon>
        <taxon>Pseudomonadota</taxon>
        <taxon>Gammaproteobacteria</taxon>
        <taxon>Woeseiales</taxon>
        <taxon>Woeseiaceae</taxon>
        <taxon>Woeseia</taxon>
    </lineage>
</organism>
<dbReference type="InterPro" id="IPR011051">
    <property type="entry name" value="RmlC_Cupin_sf"/>
</dbReference>
<dbReference type="PANTHER" id="PTHR40943">
    <property type="entry name" value="CYTOPLASMIC PROTEIN-RELATED"/>
    <property type="match status" value="1"/>
</dbReference>
<dbReference type="STRING" id="1548547.BA177_16570"/>
<name>A0A193LJE6_9GAMM</name>
<dbReference type="InterPro" id="IPR014710">
    <property type="entry name" value="RmlC-like_jellyroll"/>
</dbReference>
<dbReference type="Pfam" id="PF05899">
    <property type="entry name" value="Cupin_3"/>
    <property type="match status" value="1"/>
</dbReference>
<evidence type="ECO:0000313" key="3">
    <source>
        <dbReference type="Proteomes" id="UP000092695"/>
    </source>
</evidence>
<dbReference type="PANTHER" id="PTHR40943:SF2">
    <property type="entry name" value="(S)-UREIDOGLYCINE AMINOHYDROLASE CUPIN DOMAIN-CONTAINING PROTEIN"/>
    <property type="match status" value="1"/>
</dbReference>
<gene>
    <name evidence="2" type="ORF">BA177_16570</name>
</gene>
<dbReference type="SUPFAM" id="SSF51182">
    <property type="entry name" value="RmlC-like cupins"/>
    <property type="match status" value="1"/>
</dbReference>
<dbReference type="RefSeq" id="WP_068618045.1">
    <property type="nucleotide sequence ID" value="NZ_CP016268.1"/>
</dbReference>
<dbReference type="CDD" id="cd02227">
    <property type="entry name" value="cupin_TM1112-like"/>
    <property type="match status" value="1"/>
</dbReference>
<dbReference type="AlphaFoldDB" id="A0A193LJE6"/>
<reference evidence="2 3" key="1">
    <citation type="submission" date="2016-06" db="EMBL/GenBank/DDBJ databases">
        <title>Complete genome sequence of a deep-branching marine Gamma Proteobacterium Woeseia oceani type strain XK5.</title>
        <authorList>
            <person name="Mu D."/>
            <person name="Du Z."/>
        </authorList>
    </citation>
    <scope>NUCLEOTIDE SEQUENCE [LARGE SCALE GENOMIC DNA]</scope>
    <source>
        <strain evidence="2 3">XK5</strain>
    </source>
</reference>
<proteinExistence type="predicted"/>
<feature type="domain" description="(S)-ureidoglycine aminohydrolase cupin" evidence="1">
    <location>
        <begin position="44"/>
        <end position="116"/>
    </location>
</feature>
<sequence>MTHESSAKPVFFNDNTAEFSEYETPAEKCVSGQPLQRTWNHFTSKDDKFFAGVWEAEPGRWTISYSENELCQILSGRSVLHDRQGNAYPLKAGDNFVIPAGFEGEWEVQTTTRKIYAIYQA</sequence>
<protein>
    <submittedName>
        <fullName evidence="2">Transcriptional regulator</fullName>
    </submittedName>
</protein>
<dbReference type="InterPro" id="IPR008579">
    <property type="entry name" value="UGlyAH_Cupin_dom"/>
</dbReference>
<evidence type="ECO:0000259" key="1">
    <source>
        <dbReference type="Pfam" id="PF05899"/>
    </source>
</evidence>
<accession>A0A193LJE6</accession>
<keyword evidence="3" id="KW-1185">Reference proteome</keyword>
<dbReference type="Proteomes" id="UP000092695">
    <property type="component" value="Chromosome"/>
</dbReference>
<evidence type="ECO:0000313" key="2">
    <source>
        <dbReference type="EMBL" id="ANO52581.1"/>
    </source>
</evidence>
<dbReference type="KEGG" id="woc:BA177_16570"/>
<dbReference type="Gene3D" id="2.60.120.10">
    <property type="entry name" value="Jelly Rolls"/>
    <property type="match status" value="1"/>
</dbReference>
<dbReference type="EMBL" id="CP016268">
    <property type="protein sequence ID" value="ANO52581.1"/>
    <property type="molecule type" value="Genomic_DNA"/>
</dbReference>
<dbReference type="OrthoDB" id="9799053at2"/>